<proteinExistence type="inferred from homology"/>
<evidence type="ECO:0000256" key="1">
    <source>
        <dbReference type="ARBA" id="ARBA00006484"/>
    </source>
</evidence>
<evidence type="ECO:0000313" key="5">
    <source>
        <dbReference type="Proteomes" id="UP001209803"/>
    </source>
</evidence>
<dbReference type="InterPro" id="IPR002347">
    <property type="entry name" value="SDR_fam"/>
</dbReference>
<dbReference type="PRINTS" id="PR00080">
    <property type="entry name" value="SDRFAMILY"/>
</dbReference>
<feature type="domain" description="Ketoreductase" evidence="3">
    <location>
        <begin position="8"/>
        <end position="179"/>
    </location>
</feature>
<accession>A0ABY8F9P5</accession>
<name>A0ABY8F9P5_9HYPH</name>
<dbReference type="Gene3D" id="3.40.50.720">
    <property type="entry name" value="NAD(P)-binding Rossmann-like Domain"/>
    <property type="match status" value="1"/>
</dbReference>
<dbReference type="PANTHER" id="PTHR42760:SF133">
    <property type="entry name" value="3-OXOACYL-[ACYL-CARRIER-PROTEIN] REDUCTASE"/>
    <property type="match status" value="1"/>
</dbReference>
<reference evidence="4 5" key="1">
    <citation type="submission" date="2023-03" db="EMBL/GenBank/DDBJ databases">
        <title>Roseibium porphyridii sp. nov. and Roseibium rhodosorbium sp. nov. isolated from marine algae, Porphyridium cruentum and Rhodosorus marinus, respectively.</title>
        <authorList>
            <person name="Lee M.W."/>
            <person name="Choi B.J."/>
            <person name="Lee J.K."/>
            <person name="Choi D.G."/>
            <person name="Baek J.H."/>
            <person name="Bayburt H."/>
            <person name="Kim J.M."/>
            <person name="Han D.M."/>
            <person name="Kim K.H."/>
            <person name="Jeon C.O."/>
        </authorList>
    </citation>
    <scope>NUCLEOTIDE SEQUENCE [LARGE SCALE GENOMIC DNA]</scope>
    <source>
        <strain evidence="4 5">KMA01</strain>
    </source>
</reference>
<dbReference type="PANTHER" id="PTHR42760">
    <property type="entry name" value="SHORT-CHAIN DEHYDROGENASES/REDUCTASES FAMILY MEMBER"/>
    <property type="match status" value="1"/>
</dbReference>
<dbReference type="InterPro" id="IPR020904">
    <property type="entry name" value="Sc_DH/Rdtase_CS"/>
</dbReference>
<dbReference type="CDD" id="cd05233">
    <property type="entry name" value="SDR_c"/>
    <property type="match status" value="1"/>
</dbReference>
<dbReference type="Proteomes" id="UP001209803">
    <property type="component" value="Chromosome"/>
</dbReference>
<dbReference type="InterPro" id="IPR036291">
    <property type="entry name" value="NAD(P)-bd_dom_sf"/>
</dbReference>
<dbReference type="Pfam" id="PF13561">
    <property type="entry name" value="adh_short_C2"/>
    <property type="match status" value="1"/>
</dbReference>
<sequence>MPSFRPLRSIVTGGSGALGSAIVRSLCERGDQVVCLDQHAPATCMAEFVKVDVTQRPSVDRAIRHAVEHMGGLDVLVHAAGMIRAARFSDLTEEDFECHLNTNLLGAFRVAQQASIHMMENGGRIVFITSIHGQIGVTGRSAYAASKGAVASLARVMAAELAKHRIRVNVLAPGAVDGGMMPDPKSRDGWIAATPSDRVAYLEEVAAVAAMLASDEASFVNGQVLAVDGGASTVRSIGR</sequence>
<dbReference type="SMART" id="SM00822">
    <property type="entry name" value="PKS_KR"/>
    <property type="match status" value="1"/>
</dbReference>
<organism evidence="4 5">
    <name type="scientific">Roseibium porphyridii</name>
    <dbReference type="NCBI Taxonomy" id="2866279"/>
    <lineage>
        <taxon>Bacteria</taxon>
        <taxon>Pseudomonadati</taxon>
        <taxon>Pseudomonadota</taxon>
        <taxon>Alphaproteobacteria</taxon>
        <taxon>Hyphomicrobiales</taxon>
        <taxon>Stappiaceae</taxon>
        <taxon>Roseibium</taxon>
    </lineage>
</organism>
<dbReference type="EMBL" id="CP120863">
    <property type="protein sequence ID" value="WFE91941.1"/>
    <property type="molecule type" value="Genomic_DNA"/>
</dbReference>
<keyword evidence="2" id="KW-0560">Oxidoreductase</keyword>
<evidence type="ECO:0000259" key="3">
    <source>
        <dbReference type="SMART" id="SM00822"/>
    </source>
</evidence>
<gene>
    <name evidence="4" type="ORF">K1718_11430</name>
</gene>
<dbReference type="PROSITE" id="PS00061">
    <property type="entry name" value="ADH_SHORT"/>
    <property type="match status" value="1"/>
</dbReference>
<dbReference type="SUPFAM" id="SSF51735">
    <property type="entry name" value="NAD(P)-binding Rossmann-fold domains"/>
    <property type="match status" value="1"/>
</dbReference>
<dbReference type="RefSeq" id="WP_247649380.1">
    <property type="nucleotide sequence ID" value="NZ_CP120863.1"/>
</dbReference>
<evidence type="ECO:0000256" key="2">
    <source>
        <dbReference type="ARBA" id="ARBA00023002"/>
    </source>
</evidence>
<dbReference type="InterPro" id="IPR057326">
    <property type="entry name" value="KR_dom"/>
</dbReference>
<comment type="similarity">
    <text evidence="1">Belongs to the short-chain dehydrogenases/reductases (SDR) family.</text>
</comment>
<evidence type="ECO:0000313" key="4">
    <source>
        <dbReference type="EMBL" id="WFE91941.1"/>
    </source>
</evidence>
<keyword evidence="5" id="KW-1185">Reference proteome</keyword>
<dbReference type="PRINTS" id="PR00081">
    <property type="entry name" value="GDHRDH"/>
</dbReference>
<protein>
    <submittedName>
        <fullName evidence="4">SDR family NAD(P)-dependent oxidoreductase</fullName>
    </submittedName>
</protein>